<sequence length="314" mass="35426">MSEISSDVAEALNILTQVVRVKYMFYSLISYHLVSAAILLVYDSIITMSDEMHLIWRQRWSFGKLLYVIARYSSYIDEAIVLYWTMVLGINICHVVLVVRAYAIWERNNLVLAYLCVSQLGALLICILEVYYSNKAIIRVSLNLLSGNVTVEPALSMTSASCLPILSEDKLFIVFCVAIVVELNFLCLLLAKGIFHWRQISTPLAHTLYRDGIQRELSTPLIPVKLKFKSQTPYFFIVTEHQRVLHSILTSRVILNVRKAATIDNVGISSIRTLSGFRFWDKMSENIDLAYGVNSQSPELTNLDDLGVGAASSS</sequence>
<feature type="domain" description="DUF6533" evidence="2">
    <location>
        <begin position="31"/>
        <end position="73"/>
    </location>
</feature>
<feature type="transmembrane region" description="Helical" evidence="1">
    <location>
        <begin position="172"/>
        <end position="191"/>
    </location>
</feature>
<name>A0A0H2R0S5_9AGAM</name>
<evidence type="ECO:0000313" key="4">
    <source>
        <dbReference type="Proteomes" id="UP000053477"/>
    </source>
</evidence>
<accession>A0A0H2R0S5</accession>
<keyword evidence="1" id="KW-1133">Transmembrane helix</keyword>
<keyword evidence="1" id="KW-0472">Membrane</keyword>
<feature type="transmembrane region" description="Helical" evidence="1">
    <location>
        <begin position="81"/>
        <end position="105"/>
    </location>
</feature>
<gene>
    <name evidence="3" type="ORF">SCHPADRAFT_896311</name>
</gene>
<protein>
    <recommendedName>
        <fullName evidence="2">DUF6533 domain-containing protein</fullName>
    </recommendedName>
</protein>
<evidence type="ECO:0000259" key="2">
    <source>
        <dbReference type="Pfam" id="PF20151"/>
    </source>
</evidence>
<dbReference type="InterPro" id="IPR045340">
    <property type="entry name" value="DUF6533"/>
</dbReference>
<proteinExistence type="predicted"/>
<dbReference type="AlphaFoldDB" id="A0A0H2R0S5"/>
<dbReference type="Proteomes" id="UP000053477">
    <property type="component" value="Unassembled WGS sequence"/>
</dbReference>
<dbReference type="InParanoid" id="A0A0H2R0S5"/>
<feature type="transmembrane region" description="Helical" evidence="1">
    <location>
        <begin position="23"/>
        <end position="42"/>
    </location>
</feature>
<feature type="transmembrane region" description="Helical" evidence="1">
    <location>
        <begin position="111"/>
        <end position="132"/>
    </location>
</feature>
<dbReference type="OrthoDB" id="3350812at2759"/>
<keyword evidence="1" id="KW-0812">Transmembrane</keyword>
<evidence type="ECO:0000313" key="3">
    <source>
        <dbReference type="EMBL" id="KLO05380.1"/>
    </source>
</evidence>
<reference evidence="3 4" key="1">
    <citation type="submission" date="2015-04" db="EMBL/GenBank/DDBJ databases">
        <title>Complete genome sequence of Schizopora paradoxa KUC8140, a cosmopolitan wood degrader in East Asia.</title>
        <authorList>
            <consortium name="DOE Joint Genome Institute"/>
            <person name="Min B."/>
            <person name="Park H."/>
            <person name="Jang Y."/>
            <person name="Kim J.-J."/>
            <person name="Kim K.H."/>
            <person name="Pangilinan J."/>
            <person name="Lipzen A."/>
            <person name="Riley R."/>
            <person name="Grigoriev I.V."/>
            <person name="Spatafora J.W."/>
            <person name="Choi I.-G."/>
        </authorList>
    </citation>
    <scope>NUCLEOTIDE SEQUENCE [LARGE SCALE GENOMIC DNA]</scope>
    <source>
        <strain evidence="3 4">KUC8140</strain>
    </source>
</reference>
<dbReference type="EMBL" id="KQ086317">
    <property type="protein sequence ID" value="KLO05380.1"/>
    <property type="molecule type" value="Genomic_DNA"/>
</dbReference>
<keyword evidence="4" id="KW-1185">Reference proteome</keyword>
<evidence type="ECO:0000256" key="1">
    <source>
        <dbReference type="SAM" id="Phobius"/>
    </source>
</evidence>
<dbReference type="Pfam" id="PF20151">
    <property type="entry name" value="DUF6533"/>
    <property type="match status" value="1"/>
</dbReference>
<organism evidence="3 4">
    <name type="scientific">Schizopora paradoxa</name>
    <dbReference type="NCBI Taxonomy" id="27342"/>
    <lineage>
        <taxon>Eukaryota</taxon>
        <taxon>Fungi</taxon>
        <taxon>Dikarya</taxon>
        <taxon>Basidiomycota</taxon>
        <taxon>Agaricomycotina</taxon>
        <taxon>Agaricomycetes</taxon>
        <taxon>Hymenochaetales</taxon>
        <taxon>Schizoporaceae</taxon>
        <taxon>Schizopora</taxon>
    </lineage>
</organism>